<dbReference type="Proteomes" id="UP000011669">
    <property type="component" value="Unassembled WGS sequence"/>
</dbReference>
<evidence type="ECO:0000313" key="2">
    <source>
        <dbReference type="Proteomes" id="UP000011669"/>
    </source>
</evidence>
<dbReference type="PATRIC" id="fig|1227455.4.peg.3257"/>
<accession>M0MBD6</accession>
<dbReference type="STRING" id="1227455.C449_16013"/>
<proteinExistence type="predicted"/>
<sequence length="160" mass="17636">MAVDGVKGYLPPEGPRHGVPYRWIEGQGVHKIGNAVVDSPEALILTANQTAQRNCERSDLEAVTDEVVEKSLEAILEDEDDRVAEIVADYRAGNEDLAAPAEDRPEIPEDLSDVEYRADDEPDLQDYAQAHGIAANQSGDEIREQLAELRDQEAVSYTHL</sequence>
<comment type="caution">
    <text evidence="1">The sequence shown here is derived from an EMBL/GenBank/DDBJ whole genome shotgun (WGS) entry which is preliminary data.</text>
</comment>
<name>M0MBD6_9EURY</name>
<evidence type="ECO:0000313" key="1">
    <source>
        <dbReference type="EMBL" id="EMA42663.1"/>
    </source>
</evidence>
<reference evidence="1 2" key="1">
    <citation type="journal article" date="2014" name="PLoS Genet.">
        <title>Phylogenetically driven sequencing of extremely halophilic archaea reveals strategies for static and dynamic osmo-response.</title>
        <authorList>
            <person name="Becker E.A."/>
            <person name="Seitzer P.M."/>
            <person name="Tritt A."/>
            <person name="Larsen D."/>
            <person name="Krusor M."/>
            <person name="Yao A.I."/>
            <person name="Wu D."/>
            <person name="Madern D."/>
            <person name="Eisen J.A."/>
            <person name="Darling A.E."/>
            <person name="Facciotti M.T."/>
        </authorList>
    </citation>
    <scope>NUCLEOTIDE SEQUENCE [LARGE SCALE GENOMIC DNA]</scope>
    <source>
        <strain evidence="1 2">DSM 5350</strain>
    </source>
</reference>
<dbReference type="EMBL" id="AOMD01000033">
    <property type="protein sequence ID" value="EMA42663.1"/>
    <property type="molecule type" value="Genomic_DNA"/>
</dbReference>
<keyword evidence="2" id="KW-1185">Reference proteome</keyword>
<dbReference type="InParanoid" id="M0MBD6"/>
<dbReference type="AlphaFoldDB" id="M0MBD6"/>
<protein>
    <submittedName>
        <fullName evidence="1">Uncharacterized protein</fullName>
    </submittedName>
</protein>
<gene>
    <name evidence="1" type="ORF">C449_16013</name>
</gene>
<dbReference type="RefSeq" id="WP_006079057.1">
    <property type="nucleotide sequence ID" value="NZ_AOMD01000033.1"/>
</dbReference>
<organism evidence="1 2">
    <name type="scientific">Halococcus saccharolyticus DSM 5350</name>
    <dbReference type="NCBI Taxonomy" id="1227455"/>
    <lineage>
        <taxon>Archaea</taxon>
        <taxon>Methanobacteriati</taxon>
        <taxon>Methanobacteriota</taxon>
        <taxon>Stenosarchaea group</taxon>
        <taxon>Halobacteria</taxon>
        <taxon>Halobacteriales</taxon>
        <taxon>Halococcaceae</taxon>
        <taxon>Halococcus</taxon>
    </lineage>
</organism>